<dbReference type="InterPro" id="IPR036868">
    <property type="entry name" value="TusA-like_sf"/>
</dbReference>
<dbReference type="Proteomes" id="UP000029669">
    <property type="component" value="Chromosome"/>
</dbReference>
<dbReference type="PANTHER" id="PTHR33279:SF6">
    <property type="entry name" value="SULFUR CARRIER PROTEIN YEDF-RELATED"/>
    <property type="match status" value="1"/>
</dbReference>
<gene>
    <name evidence="3" type="ORF">TKV_c00830</name>
</gene>
<proteinExistence type="inferred from homology"/>
<dbReference type="STRING" id="2325.TKV_c00830"/>
<dbReference type="Gene3D" id="3.30.110.40">
    <property type="entry name" value="TusA-like domain"/>
    <property type="match status" value="1"/>
</dbReference>
<sequence length="76" mass="8907">MEQEIICMGEICPLPLLKTIKKLEEMKEGDILKVVVDHRCSLDNIESYFYKKDYVQGSILKINEVLTGVWEIYIKK</sequence>
<comment type="similarity">
    <text evidence="1">Belongs to the sulfur carrier protein TusA family.</text>
</comment>
<evidence type="ECO:0000259" key="2">
    <source>
        <dbReference type="Pfam" id="PF01206"/>
    </source>
</evidence>
<dbReference type="CDD" id="cd00291">
    <property type="entry name" value="SirA_YedF_YeeD"/>
    <property type="match status" value="1"/>
</dbReference>
<dbReference type="eggNOG" id="COG0425">
    <property type="taxonomic scope" value="Bacteria"/>
</dbReference>
<keyword evidence="4" id="KW-1185">Reference proteome</keyword>
<evidence type="ECO:0000256" key="1">
    <source>
        <dbReference type="ARBA" id="ARBA00008984"/>
    </source>
</evidence>
<reference evidence="4" key="1">
    <citation type="journal article" date="2015" name="Genome Announc.">
        <title>Whole-Genome Sequences of 80 Environmental and Clinical Isolates of Burkholderia pseudomallei.</title>
        <authorList>
            <person name="Johnson S.L."/>
            <person name="Baker A.L."/>
            <person name="Chain P.S."/>
            <person name="Currie B.J."/>
            <person name="Daligault H.E."/>
            <person name="Davenport K.W."/>
            <person name="Davis C.B."/>
            <person name="Inglis T.J."/>
            <person name="Kaestli M."/>
            <person name="Koren S."/>
            <person name="Mayo M."/>
            <person name="Merritt A.J."/>
            <person name="Price E.P."/>
            <person name="Sarovich D.S."/>
            <person name="Warner J."/>
            <person name="Rosovitz M.J."/>
        </authorList>
    </citation>
    <scope>NUCLEOTIDE SEQUENCE [LARGE SCALE GENOMIC DNA]</scope>
    <source>
        <strain evidence="4">DSM 2030</strain>
    </source>
</reference>
<evidence type="ECO:0000313" key="4">
    <source>
        <dbReference type="Proteomes" id="UP000029669"/>
    </source>
</evidence>
<dbReference type="EMBL" id="CP009170">
    <property type="protein sequence ID" value="AIS51289.1"/>
    <property type="molecule type" value="Genomic_DNA"/>
</dbReference>
<dbReference type="Pfam" id="PF01206">
    <property type="entry name" value="TusA"/>
    <property type="match status" value="1"/>
</dbReference>
<protein>
    <submittedName>
        <fullName evidence="3">Putative redox protein, regulator of disulfide bond formation</fullName>
    </submittedName>
</protein>
<dbReference type="OrthoDB" id="9800872at2"/>
<accession>A0A097AN96</accession>
<feature type="domain" description="UPF0033" evidence="2">
    <location>
        <begin position="7"/>
        <end position="76"/>
    </location>
</feature>
<dbReference type="SUPFAM" id="SSF64307">
    <property type="entry name" value="SirA-like"/>
    <property type="match status" value="1"/>
</dbReference>
<dbReference type="HOGENOM" id="CLU_165255_0_1_9"/>
<dbReference type="AlphaFoldDB" id="A0A097AN96"/>
<dbReference type="KEGG" id="tki:TKV_c00830"/>
<dbReference type="RefSeq" id="WP_049684297.1">
    <property type="nucleotide sequence ID" value="NZ_CP009170.1"/>
</dbReference>
<dbReference type="PANTHER" id="PTHR33279">
    <property type="entry name" value="SULFUR CARRIER PROTEIN YEDF-RELATED"/>
    <property type="match status" value="1"/>
</dbReference>
<name>A0A097AN96_THEKI</name>
<dbReference type="InterPro" id="IPR001455">
    <property type="entry name" value="TusA-like"/>
</dbReference>
<evidence type="ECO:0000313" key="3">
    <source>
        <dbReference type="EMBL" id="AIS51289.1"/>
    </source>
</evidence>
<organism evidence="3 4">
    <name type="scientific">Thermoanaerobacter kivui</name>
    <name type="common">Acetogenium kivui</name>
    <dbReference type="NCBI Taxonomy" id="2325"/>
    <lineage>
        <taxon>Bacteria</taxon>
        <taxon>Bacillati</taxon>
        <taxon>Bacillota</taxon>
        <taxon>Clostridia</taxon>
        <taxon>Thermoanaerobacterales</taxon>
        <taxon>Thermoanaerobacteraceae</taxon>
        <taxon>Thermoanaerobacter</taxon>
    </lineage>
</organism>